<accession>A0ACC3Z252</accession>
<dbReference type="Proteomes" id="UP000805649">
    <property type="component" value="Unassembled WGS sequence"/>
</dbReference>
<dbReference type="EMBL" id="VUJX02000004">
    <property type="protein sequence ID" value="KAL0938168.1"/>
    <property type="molecule type" value="Genomic_DNA"/>
</dbReference>
<protein>
    <submittedName>
        <fullName evidence="1">FAD binding domain protein</fullName>
    </submittedName>
</protein>
<proteinExistence type="predicted"/>
<sequence>MPASTHENGIHLVIVGAGLAGLSAALSTKLANPSHRVTICEAVDELKEIGAGLQVTPNGARLLERWGILDGLTTTVPRTMSVRRYDGTKLLAHEPNLQQLMRDRCSSPILHIHRADLQRAMIAKCTCLGVVTKLGRRVDAVDFNEALVTMNDGSTVHGDVVLLADGLWSTIRDEFAGREHAPLATGDMAYRLSIHADEIDGPYRNELQEFISQPALNIWLGPSSHVVGYSLRGGKILNLVFLMPDTLPEGVSQTNGSLLEISSALSWDPLLVKLLQASKQVTKWKLMWTEPLPQWASTSGTFFMAGDCCHPMLPYLAQGANSSLEDGALLGHLLGNVSDGNKTSMLPKVAKVYQRLRMERGSWIQAETFKQRDVFHLSDGAEQEKRDEMMVGLLGEKIEAPFPIRFFCPVSQRKLFDYDAYEEAERAWRTETGV</sequence>
<gene>
    <name evidence="1" type="ORF">CTRU02_207899</name>
</gene>
<evidence type="ECO:0000313" key="2">
    <source>
        <dbReference type="Proteomes" id="UP000805649"/>
    </source>
</evidence>
<evidence type="ECO:0000313" key="1">
    <source>
        <dbReference type="EMBL" id="KAL0938168.1"/>
    </source>
</evidence>
<keyword evidence="2" id="KW-1185">Reference proteome</keyword>
<reference evidence="1 2" key="1">
    <citation type="journal article" date="2020" name="Phytopathology">
        <title>Genome Sequence Resources of Colletotrichum truncatum, C. plurivorum, C. musicola, and C. sojae: Four Species Pathogenic to Soybean (Glycine max).</title>
        <authorList>
            <person name="Rogerio F."/>
            <person name="Boufleur T.R."/>
            <person name="Ciampi-Guillardi M."/>
            <person name="Sukno S.A."/>
            <person name="Thon M.R."/>
            <person name="Massola Junior N.S."/>
            <person name="Baroncelli R."/>
        </authorList>
    </citation>
    <scope>NUCLEOTIDE SEQUENCE [LARGE SCALE GENOMIC DNA]</scope>
    <source>
        <strain evidence="1 2">CMES1059</strain>
    </source>
</reference>
<name>A0ACC3Z252_COLTU</name>
<comment type="caution">
    <text evidence="1">The sequence shown here is derived from an EMBL/GenBank/DDBJ whole genome shotgun (WGS) entry which is preliminary data.</text>
</comment>
<organism evidence="1 2">
    <name type="scientific">Colletotrichum truncatum</name>
    <name type="common">Anthracnose fungus</name>
    <name type="synonym">Colletotrichum capsici</name>
    <dbReference type="NCBI Taxonomy" id="5467"/>
    <lineage>
        <taxon>Eukaryota</taxon>
        <taxon>Fungi</taxon>
        <taxon>Dikarya</taxon>
        <taxon>Ascomycota</taxon>
        <taxon>Pezizomycotina</taxon>
        <taxon>Sordariomycetes</taxon>
        <taxon>Hypocreomycetidae</taxon>
        <taxon>Glomerellales</taxon>
        <taxon>Glomerellaceae</taxon>
        <taxon>Colletotrichum</taxon>
        <taxon>Colletotrichum truncatum species complex</taxon>
    </lineage>
</organism>